<keyword evidence="2" id="KW-1185">Reference proteome</keyword>
<organism evidence="1 2">
    <name type="scientific">Macroventuria anomochaeta</name>
    <dbReference type="NCBI Taxonomy" id="301207"/>
    <lineage>
        <taxon>Eukaryota</taxon>
        <taxon>Fungi</taxon>
        <taxon>Dikarya</taxon>
        <taxon>Ascomycota</taxon>
        <taxon>Pezizomycotina</taxon>
        <taxon>Dothideomycetes</taxon>
        <taxon>Pleosporomycetidae</taxon>
        <taxon>Pleosporales</taxon>
        <taxon>Pleosporineae</taxon>
        <taxon>Didymellaceae</taxon>
        <taxon>Macroventuria</taxon>
    </lineage>
</organism>
<dbReference type="EMBL" id="MU006701">
    <property type="protein sequence ID" value="KAF2633171.1"/>
    <property type="molecule type" value="Genomic_DNA"/>
</dbReference>
<name>A0ACB6SFR5_9PLEO</name>
<protein>
    <submittedName>
        <fullName evidence="1">Uncharacterized protein</fullName>
    </submittedName>
</protein>
<dbReference type="Proteomes" id="UP000799754">
    <property type="component" value="Unassembled WGS sequence"/>
</dbReference>
<sequence length="155" mass="16818">MACEPDPVELAACRERTGWPGRCQLSGCTLAASSVAAAKSSRAFDLIPYEVVNELRHFFWADRTMTAPGPGWLGDGVQSDNGPCFERAPHPHDEAASIMTLPDEERTLLKQPPCFTRPPLYAAVRVPTGHDESSRLHPRAQPGELLGQAPADDLS</sequence>
<evidence type="ECO:0000313" key="1">
    <source>
        <dbReference type="EMBL" id="KAF2633171.1"/>
    </source>
</evidence>
<accession>A0ACB6SFR5</accession>
<reference evidence="1" key="1">
    <citation type="journal article" date="2020" name="Stud. Mycol.">
        <title>101 Dothideomycetes genomes: a test case for predicting lifestyles and emergence of pathogens.</title>
        <authorList>
            <person name="Haridas S."/>
            <person name="Albert R."/>
            <person name="Binder M."/>
            <person name="Bloem J."/>
            <person name="Labutti K."/>
            <person name="Salamov A."/>
            <person name="Andreopoulos B."/>
            <person name="Baker S."/>
            <person name="Barry K."/>
            <person name="Bills G."/>
            <person name="Bluhm B."/>
            <person name="Cannon C."/>
            <person name="Castanera R."/>
            <person name="Culley D."/>
            <person name="Daum C."/>
            <person name="Ezra D."/>
            <person name="Gonzalez J."/>
            <person name="Henrissat B."/>
            <person name="Kuo A."/>
            <person name="Liang C."/>
            <person name="Lipzen A."/>
            <person name="Lutzoni F."/>
            <person name="Magnuson J."/>
            <person name="Mondo S."/>
            <person name="Nolan M."/>
            <person name="Ohm R."/>
            <person name="Pangilinan J."/>
            <person name="Park H.-J."/>
            <person name="Ramirez L."/>
            <person name="Alfaro M."/>
            <person name="Sun H."/>
            <person name="Tritt A."/>
            <person name="Yoshinaga Y."/>
            <person name="Zwiers L.-H."/>
            <person name="Turgeon B."/>
            <person name="Goodwin S."/>
            <person name="Spatafora J."/>
            <person name="Crous P."/>
            <person name="Grigoriev I."/>
        </authorList>
    </citation>
    <scope>NUCLEOTIDE SEQUENCE</scope>
    <source>
        <strain evidence="1">CBS 525.71</strain>
    </source>
</reference>
<gene>
    <name evidence="1" type="ORF">BU25DRAFT_464079</name>
</gene>
<comment type="caution">
    <text evidence="1">The sequence shown here is derived from an EMBL/GenBank/DDBJ whole genome shotgun (WGS) entry which is preliminary data.</text>
</comment>
<evidence type="ECO:0000313" key="2">
    <source>
        <dbReference type="Proteomes" id="UP000799754"/>
    </source>
</evidence>
<proteinExistence type="predicted"/>